<dbReference type="Gene3D" id="3.40.630.30">
    <property type="match status" value="1"/>
</dbReference>
<dbReference type="InterPro" id="IPR050769">
    <property type="entry name" value="NAT_camello-type"/>
</dbReference>
<dbReference type="Proteomes" id="UP001162483">
    <property type="component" value="Unassembled WGS sequence"/>
</dbReference>
<name>A0ABN9FB06_9NEOB</name>
<keyword evidence="1" id="KW-0808">Transferase</keyword>
<dbReference type="PANTHER" id="PTHR13947:SF58">
    <property type="entry name" value="8B (PUTATIVE,_PSEUDO-RELATED"/>
    <property type="match status" value="1"/>
</dbReference>
<dbReference type="PANTHER" id="PTHR13947">
    <property type="entry name" value="GNAT FAMILY N-ACETYLTRANSFERASE"/>
    <property type="match status" value="1"/>
</dbReference>
<dbReference type="PROSITE" id="PS51186">
    <property type="entry name" value="GNAT"/>
    <property type="match status" value="1"/>
</dbReference>
<dbReference type="Pfam" id="PF00583">
    <property type="entry name" value="Acetyltransf_1"/>
    <property type="match status" value="1"/>
</dbReference>
<accession>A0ABN9FB06</accession>
<evidence type="ECO:0000313" key="3">
    <source>
        <dbReference type="EMBL" id="CAI9593749.1"/>
    </source>
</evidence>
<dbReference type="CDD" id="cd04301">
    <property type="entry name" value="NAT_SF"/>
    <property type="match status" value="1"/>
</dbReference>
<evidence type="ECO:0000256" key="1">
    <source>
        <dbReference type="ARBA" id="ARBA00022679"/>
    </source>
</evidence>
<proteinExistence type="predicted"/>
<dbReference type="InterPro" id="IPR000182">
    <property type="entry name" value="GNAT_dom"/>
</dbReference>
<dbReference type="InterPro" id="IPR016181">
    <property type="entry name" value="Acyl_CoA_acyltransferase"/>
</dbReference>
<keyword evidence="4" id="KW-1185">Reference proteome</keyword>
<evidence type="ECO:0000259" key="2">
    <source>
        <dbReference type="PROSITE" id="PS51186"/>
    </source>
</evidence>
<organism evidence="3 4">
    <name type="scientific">Staurois parvus</name>
    <dbReference type="NCBI Taxonomy" id="386267"/>
    <lineage>
        <taxon>Eukaryota</taxon>
        <taxon>Metazoa</taxon>
        <taxon>Chordata</taxon>
        <taxon>Craniata</taxon>
        <taxon>Vertebrata</taxon>
        <taxon>Euteleostomi</taxon>
        <taxon>Amphibia</taxon>
        <taxon>Batrachia</taxon>
        <taxon>Anura</taxon>
        <taxon>Neobatrachia</taxon>
        <taxon>Ranoidea</taxon>
        <taxon>Ranidae</taxon>
        <taxon>Staurois</taxon>
    </lineage>
</organism>
<sequence length="155" mass="17570">MALAVAGLWFGSRYWYTEYIQFSLLDDMLDIRKYYLERDGYGFWVAESGGELVGTVAALPSSEPGGEKHLELKRLSVSKNHRGKGIAKALCRTVIDFAQQRGCQAVVLTTTFAQISACKLYERIGLRLMNTLAPELKFKFFGFKILAYQYDLPNH</sequence>
<evidence type="ECO:0000313" key="4">
    <source>
        <dbReference type="Proteomes" id="UP001162483"/>
    </source>
</evidence>
<feature type="domain" description="N-acetyltransferase" evidence="2">
    <location>
        <begin position="1"/>
        <end position="155"/>
    </location>
</feature>
<dbReference type="EMBL" id="CATNWA010016574">
    <property type="protein sequence ID" value="CAI9593749.1"/>
    <property type="molecule type" value="Genomic_DNA"/>
</dbReference>
<gene>
    <name evidence="3" type="ORF">SPARVUS_LOCUS11609899</name>
</gene>
<protein>
    <recommendedName>
        <fullName evidence="2">N-acetyltransferase domain-containing protein</fullName>
    </recommendedName>
</protein>
<reference evidence="3" key="1">
    <citation type="submission" date="2023-05" db="EMBL/GenBank/DDBJ databases">
        <authorList>
            <person name="Stuckert A."/>
        </authorList>
    </citation>
    <scope>NUCLEOTIDE SEQUENCE</scope>
</reference>
<dbReference type="SUPFAM" id="SSF55729">
    <property type="entry name" value="Acyl-CoA N-acyltransferases (Nat)"/>
    <property type="match status" value="1"/>
</dbReference>
<comment type="caution">
    <text evidence="3">The sequence shown here is derived from an EMBL/GenBank/DDBJ whole genome shotgun (WGS) entry which is preliminary data.</text>
</comment>